<dbReference type="EMBL" id="JBHSJE010000009">
    <property type="protein sequence ID" value="MFC4982067.1"/>
    <property type="molecule type" value="Genomic_DNA"/>
</dbReference>
<comment type="caution">
    <text evidence="2">The sequence shown here is derived from an EMBL/GenBank/DDBJ whole genome shotgun (WGS) entry which is preliminary data.</text>
</comment>
<evidence type="ECO:0000313" key="3">
    <source>
        <dbReference type="Proteomes" id="UP001595908"/>
    </source>
</evidence>
<feature type="region of interest" description="Disordered" evidence="1">
    <location>
        <begin position="1"/>
        <end position="35"/>
    </location>
</feature>
<gene>
    <name evidence="2" type="ORF">ACFPL4_27615</name>
</gene>
<organism evidence="2 3">
    <name type="scientific">Streptomyces atroolivaceus</name>
    <dbReference type="NCBI Taxonomy" id="66869"/>
    <lineage>
        <taxon>Bacteria</taxon>
        <taxon>Bacillati</taxon>
        <taxon>Actinomycetota</taxon>
        <taxon>Actinomycetes</taxon>
        <taxon>Kitasatosporales</taxon>
        <taxon>Streptomycetaceae</taxon>
        <taxon>Streptomyces</taxon>
    </lineage>
</organism>
<sequence length="346" mass="37681">MYAQGRRAQRSAQTAGRPGPARGPRPGTLPPGPEALLSLQRAAGNAAVVKTHGPVVQRVAVTDPRSKQSVETDGLSPEQRVALATQLLRAKKTKELDRLRAAHPDERDSLSERALRTIMPRYRDVHAESEGDSESEDPNVFYRTLRPEELPLRNGLRPPIGNDVTKSAADHIRAGSRAKVKSSWVSFTRSLKTAAAWAAENESRIAKVRLPDGARVTEGRVYDTTDPEQLAAVFGNSGGSAENFAKASQEVVVKGGLDAEAVLRVFKAKYISPEQYEQHKAGSATDSDLYAVVRTRAKVTESKQKTTPKPIGIYSHQETELAAPKRKNREGTPENDERGARARVAS</sequence>
<feature type="compositionally biased region" description="Pro residues" evidence="1">
    <location>
        <begin position="21"/>
        <end position="33"/>
    </location>
</feature>
<dbReference type="GeneID" id="31234573"/>
<accession>A0ABV9VGN3</accession>
<dbReference type="RefSeq" id="WP_033301928.1">
    <property type="nucleotide sequence ID" value="NZ_JBFBDJ010000005.1"/>
</dbReference>
<dbReference type="Proteomes" id="UP001595908">
    <property type="component" value="Unassembled WGS sequence"/>
</dbReference>
<reference evidence="3" key="1">
    <citation type="journal article" date="2019" name="Int. J. Syst. Evol. Microbiol.">
        <title>The Global Catalogue of Microorganisms (GCM) 10K type strain sequencing project: providing services to taxonomists for standard genome sequencing and annotation.</title>
        <authorList>
            <consortium name="The Broad Institute Genomics Platform"/>
            <consortium name="The Broad Institute Genome Sequencing Center for Infectious Disease"/>
            <person name="Wu L."/>
            <person name="Ma J."/>
        </authorList>
    </citation>
    <scope>NUCLEOTIDE SEQUENCE [LARGE SCALE GENOMIC DNA]</scope>
    <source>
        <strain evidence="3">ICMP 257</strain>
    </source>
</reference>
<feature type="region of interest" description="Disordered" evidence="1">
    <location>
        <begin position="59"/>
        <end position="78"/>
    </location>
</feature>
<feature type="region of interest" description="Disordered" evidence="1">
    <location>
        <begin position="299"/>
        <end position="346"/>
    </location>
</feature>
<name>A0ABV9VGN3_STRAZ</name>
<proteinExistence type="predicted"/>
<feature type="compositionally biased region" description="Basic and acidic residues" evidence="1">
    <location>
        <begin position="329"/>
        <end position="340"/>
    </location>
</feature>
<keyword evidence="3" id="KW-1185">Reference proteome</keyword>
<evidence type="ECO:0000256" key="1">
    <source>
        <dbReference type="SAM" id="MobiDB-lite"/>
    </source>
</evidence>
<evidence type="ECO:0000313" key="2">
    <source>
        <dbReference type="EMBL" id="MFC4982067.1"/>
    </source>
</evidence>
<protein>
    <submittedName>
        <fullName evidence="2">Uncharacterized protein</fullName>
    </submittedName>
</protein>